<dbReference type="Gene3D" id="2.40.170.20">
    <property type="entry name" value="TonB-dependent receptor, beta-barrel domain"/>
    <property type="match status" value="1"/>
</dbReference>
<proteinExistence type="inferred from homology"/>
<evidence type="ECO:0000256" key="10">
    <source>
        <dbReference type="ARBA" id="ARBA00023237"/>
    </source>
</evidence>
<keyword evidence="9 11" id="KW-0472">Membrane</keyword>
<organism evidence="14 15">
    <name type="scientific">Chitinophaga defluvii</name>
    <dbReference type="NCBI Taxonomy" id="3163343"/>
    <lineage>
        <taxon>Bacteria</taxon>
        <taxon>Pseudomonadati</taxon>
        <taxon>Bacteroidota</taxon>
        <taxon>Chitinophagia</taxon>
        <taxon>Chitinophagales</taxon>
        <taxon>Chitinophagaceae</taxon>
        <taxon>Chitinophaga</taxon>
    </lineage>
</organism>
<sequence length="1164" mass="128480">MKQLVILMLCCFASMGLYAQLSAKVVQVGRKDITLGEILAVLQQKEKLSVMYDDNIPKHQSIHLPATTASLQELLQQVAAQTGLETKIINNSIYIRGTAVEKSSQLLQVSGTVSSADNQEFLPGVSIVTGSKKPLGVTDANGKFRFSVPPGTQVVFSFVGYQQVKQVINKSDDQLDIHLTPDRRMLDQVVVTALGLTQEKKSLGYAVQELKGDQMNEARDNNFINSLSGKIAGVNIISSGAVGSSARITIRGESSLNYQKNQPLMIVDGIPVGNDPVQNTTEADFGNSAGEFNPADIESVTVLKGPAASALYGSRAANGAIVITTKSGKGRRGLGVSVTSGLTWETPLILPKFQNDFGRGNGNDYVGSNFGYSNNGLYPNGVNDGTDESWGPRLDGSLRGQFNSPTTNGYRGGDVYLPNRGDIIPSPWIPHPNSARDFFETGHTRFNAVAFSGANDVANFRFSYTNQDEKGIVPNNDLTRNSFKLNAGYKLSSRLLAETSVNYTKSKSTNRPDLGYGRNKPMYFLLWMTRDVDMNSLRNYWQPGLEGIQQFQHNYEEDHNNPFFYQYENTTGQDKNQLYGNVKLTYNILDNLSLMVRGGTDYYNDFRPKRMAVSTIDNRKGFYEETTLGYQENNFDFLLSYKNKVAAFNYSLSLGGNAMERTRTRRTSTVEQLLIPGVYNLDNTAVPLKGSSYNERRKINSFYGFFQADYKGKVYIGLTGRNDWSSTLPVNHNSYFYPSVNTSILFNEIFALSPKIDLLKLRVGFAQVGNDTDPYQTMTSYYFQGLWGGLPSLAEDGSLKSLQLKPESSNTIELGTEMMFFKNRLGIDITVYKTNSKNQILPLQTANSSGYGSRLVNAGEIANRGLEVMLTTVPVKLSNSFQWNLNVNFARNVSKVVALAPGVDKLVQAAPGEDATIEARVGERMGGLYGPGFQRVKEGDLKGMIIIGANGRPQITADPIYLGNINADWTAGITNRLAYKGFYAEALLDISHGGVFISRFLNKAIGAGQLAESAEGRIARTKGEEYDESKPYYRDGAALMPDGSYKRNLEVFDGTFSKGVYGTAIRDFHKRYYDHNSEAQLLDRSFVKLRELKAGYSFPKRLFHQLPVQSLTLSLVARNLFLWTKNPHFDPETGASTGNGLVGGFENLSIPTSRSIGFNLNVNF</sequence>
<dbReference type="SUPFAM" id="SSF56935">
    <property type="entry name" value="Porins"/>
    <property type="match status" value="1"/>
</dbReference>
<name>A0ABV2T3T2_9BACT</name>
<dbReference type="PANTHER" id="PTHR32552:SF81">
    <property type="entry name" value="TONB-DEPENDENT OUTER MEMBRANE RECEPTOR"/>
    <property type="match status" value="1"/>
</dbReference>
<keyword evidence="12" id="KW-0732">Signal</keyword>
<evidence type="ECO:0000256" key="11">
    <source>
        <dbReference type="PROSITE-ProRule" id="PRU01360"/>
    </source>
</evidence>
<dbReference type="RefSeq" id="WP_354660332.1">
    <property type="nucleotide sequence ID" value="NZ_JBEXAC010000001.1"/>
</dbReference>
<dbReference type="InterPro" id="IPR012910">
    <property type="entry name" value="Plug_dom"/>
</dbReference>
<keyword evidence="5 11" id="KW-0812">Transmembrane</keyword>
<keyword evidence="15" id="KW-1185">Reference proteome</keyword>
<keyword evidence="3 11" id="KW-1134">Transmembrane beta strand</keyword>
<accession>A0ABV2T3T2</accession>
<dbReference type="Gene3D" id="2.60.40.1120">
    <property type="entry name" value="Carboxypeptidase-like, regulatory domain"/>
    <property type="match status" value="1"/>
</dbReference>
<dbReference type="NCBIfam" id="TIGR04056">
    <property type="entry name" value="OMP_RagA_SusC"/>
    <property type="match status" value="1"/>
</dbReference>
<protein>
    <submittedName>
        <fullName evidence="14">SusC/RagA family TonB-linked outer membrane protein</fullName>
    </submittedName>
</protein>
<dbReference type="Pfam" id="PF07715">
    <property type="entry name" value="Plug"/>
    <property type="match status" value="1"/>
</dbReference>
<dbReference type="PROSITE" id="PS52016">
    <property type="entry name" value="TONB_DEPENDENT_REC_3"/>
    <property type="match status" value="1"/>
</dbReference>
<dbReference type="InterPro" id="IPR023996">
    <property type="entry name" value="TonB-dep_OMP_SusC/RagA"/>
</dbReference>
<dbReference type="NCBIfam" id="TIGR04057">
    <property type="entry name" value="SusC_RagA_signa"/>
    <property type="match status" value="1"/>
</dbReference>
<dbReference type="PANTHER" id="PTHR32552">
    <property type="entry name" value="FERRICHROME IRON RECEPTOR-RELATED"/>
    <property type="match status" value="1"/>
</dbReference>
<keyword evidence="4" id="KW-0410">Iron transport</keyword>
<evidence type="ECO:0000256" key="6">
    <source>
        <dbReference type="ARBA" id="ARBA00023004"/>
    </source>
</evidence>
<comment type="caution">
    <text evidence="14">The sequence shown here is derived from an EMBL/GenBank/DDBJ whole genome shotgun (WGS) entry which is preliminary data.</text>
</comment>
<evidence type="ECO:0000256" key="9">
    <source>
        <dbReference type="ARBA" id="ARBA00023136"/>
    </source>
</evidence>
<dbReference type="InterPro" id="IPR036942">
    <property type="entry name" value="Beta-barrel_TonB_sf"/>
</dbReference>
<evidence type="ECO:0000256" key="12">
    <source>
        <dbReference type="SAM" id="SignalP"/>
    </source>
</evidence>
<evidence type="ECO:0000256" key="8">
    <source>
        <dbReference type="ARBA" id="ARBA00023077"/>
    </source>
</evidence>
<evidence type="ECO:0000256" key="2">
    <source>
        <dbReference type="ARBA" id="ARBA00022448"/>
    </source>
</evidence>
<evidence type="ECO:0000313" key="15">
    <source>
        <dbReference type="Proteomes" id="UP001549749"/>
    </source>
</evidence>
<evidence type="ECO:0000256" key="7">
    <source>
        <dbReference type="ARBA" id="ARBA00023065"/>
    </source>
</evidence>
<dbReference type="InterPro" id="IPR023997">
    <property type="entry name" value="TonB-dep_OMP_SusC/RagA_CS"/>
</dbReference>
<comment type="similarity">
    <text evidence="11">Belongs to the TonB-dependent receptor family.</text>
</comment>
<keyword evidence="10 11" id="KW-0998">Cell outer membrane</keyword>
<feature type="signal peptide" evidence="12">
    <location>
        <begin position="1"/>
        <end position="19"/>
    </location>
</feature>
<evidence type="ECO:0000313" key="14">
    <source>
        <dbReference type="EMBL" id="MET6997697.1"/>
    </source>
</evidence>
<keyword evidence="2 11" id="KW-0813">Transport</keyword>
<dbReference type="Proteomes" id="UP001549749">
    <property type="component" value="Unassembled WGS sequence"/>
</dbReference>
<evidence type="ECO:0000256" key="3">
    <source>
        <dbReference type="ARBA" id="ARBA00022452"/>
    </source>
</evidence>
<comment type="subcellular location">
    <subcellularLocation>
        <location evidence="1 11">Cell outer membrane</location>
        <topology evidence="1 11">Multi-pass membrane protein</topology>
    </subcellularLocation>
</comment>
<keyword evidence="6" id="KW-0408">Iron</keyword>
<dbReference type="InterPro" id="IPR039426">
    <property type="entry name" value="TonB-dep_rcpt-like"/>
</dbReference>
<evidence type="ECO:0000256" key="1">
    <source>
        <dbReference type="ARBA" id="ARBA00004571"/>
    </source>
</evidence>
<evidence type="ECO:0000256" key="4">
    <source>
        <dbReference type="ARBA" id="ARBA00022496"/>
    </source>
</evidence>
<gene>
    <name evidence="14" type="ORF">ABR189_09975</name>
</gene>
<dbReference type="InterPro" id="IPR037066">
    <property type="entry name" value="Plug_dom_sf"/>
</dbReference>
<keyword evidence="8" id="KW-0798">TonB box</keyword>
<evidence type="ECO:0000256" key="5">
    <source>
        <dbReference type="ARBA" id="ARBA00022692"/>
    </source>
</evidence>
<feature type="domain" description="TonB-dependent receptor plug" evidence="13">
    <location>
        <begin position="200"/>
        <end position="320"/>
    </location>
</feature>
<dbReference type="SUPFAM" id="SSF49464">
    <property type="entry name" value="Carboxypeptidase regulatory domain-like"/>
    <property type="match status" value="1"/>
</dbReference>
<dbReference type="Pfam" id="PF13715">
    <property type="entry name" value="CarbopepD_reg_2"/>
    <property type="match status" value="1"/>
</dbReference>
<reference evidence="14 15" key="1">
    <citation type="submission" date="2024-06" db="EMBL/GenBank/DDBJ databases">
        <title>Chitinophaga defluvii sp. nov., isolated from municipal sewage.</title>
        <authorList>
            <person name="Zhang L."/>
        </authorList>
    </citation>
    <scope>NUCLEOTIDE SEQUENCE [LARGE SCALE GENOMIC DNA]</scope>
    <source>
        <strain evidence="14 15">H8</strain>
    </source>
</reference>
<dbReference type="InterPro" id="IPR008969">
    <property type="entry name" value="CarboxyPept-like_regulatory"/>
</dbReference>
<dbReference type="Gene3D" id="2.170.130.10">
    <property type="entry name" value="TonB-dependent receptor, plug domain"/>
    <property type="match status" value="1"/>
</dbReference>
<evidence type="ECO:0000259" key="13">
    <source>
        <dbReference type="Pfam" id="PF07715"/>
    </source>
</evidence>
<keyword evidence="7" id="KW-0406">Ion transport</keyword>
<dbReference type="EMBL" id="JBEXAC010000001">
    <property type="protein sequence ID" value="MET6997697.1"/>
    <property type="molecule type" value="Genomic_DNA"/>
</dbReference>
<feature type="chain" id="PRO_5046514562" evidence="12">
    <location>
        <begin position="20"/>
        <end position="1164"/>
    </location>
</feature>